<gene>
    <name evidence="1" type="ORF">HNQ71_000367</name>
</gene>
<dbReference type="RefSeq" id="WP_184870904.1">
    <property type="nucleotide sequence ID" value="NZ_JACHEF010000001.1"/>
</dbReference>
<evidence type="ECO:0008006" key="3">
    <source>
        <dbReference type="Google" id="ProtNLM"/>
    </source>
</evidence>
<sequence>MAISRRAFGLGLLGAAAAGTGGYLTLKDRPEFRGYLGNKAHLFGFIGGEKQAFLADPDVVHALGGYGLELDARVAGSVEMVRESALLSQKPQFLWPSSSIMVDLARKSGVAIRNDQVVLNSPMVVYTWGPVVDGLKKSGLVTTAAKGGYNQLDLKALLDAILAGKNWSDLGIDELYGRSRIVSTDPNRSNSGFMFAGLVLSLMSGDVATQELLAQHGDEAKAIFRSMGLKSSSSGKLFDQYIAGGLGAEPMVIGYENQLVEWALADPARWQRVQAGTGAKPEILYPRPTVYSAHPLIVIDPTVDRLLEALTSPKLQELAWSKHGFRGPLGTVTGGADAAIAGVRPAEIEAVLPMPSADVMLALLAQMEG</sequence>
<reference evidence="1 2" key="1">
    <citation type="submission" date="2020-08" db="EMBL/GenBank/DDBJ databases">
        <title>Genomic Encyclopedia of Type Strains, Phase IV (KMG-IV): sequencing the most valuable type-strain genomes for metagenomic binning, comparative biology and taxonomic classification.</title>
        <authorList>
            <person name="Goeker M."/>
        </authorList>
    </citation>
    <scope>NUCLEOTIDE SEQUENCE [LARGE SCALE GENOMIC DNA]</scope>
    <source>
        <strain evidence="1 2">DSM 100039</strain>
    </source>
</reference>
<dbReference type="EMBL" id="JACHEF010000001">
    <property type="protein sequence ID" value="MBB6407723.1"/>
    <property type="molecule type" value="Genomic_DNA"/>
</dbReference>
<dbReference type="AlphaFoldDB" id="A0A841P3E5"/>
<evidence type="ECO:0000313" key="1">
    <source>
        <dbReference type="EMBL" id="MBB6407723.1"/>
    </source>
</evidence>
<comment type="caution">
    <text evidence="1">The sequence shown here is derived from an EMBL/GenBank/DDBJ whole genome shotgun (WGS) entry which is preliminary data.</text>
</comment>
<proteinExistence type="predicted"/>
<dbReference type="Proteomes" id="UP000556329">
    <property type="component" value="Unassembled WGS sequence"/>
</dbReference>
<accession>A0A841P3E5</accession>
<name>A0A841P3E5_9HYPH</name>
<protein>
    <recommendedName>
        <fullName evidence="3">Solute-binding protein</fullName>
    </recommendedName>
</protein>
<organism evidence="1 2">
    <name type="scientific">Mesorhizobium sangaii</name>
    <dbReference type="NCBI Taxonomy" id="505389"/>
    <lineage>
        <taxon>Bacteria</taxon>
        <taxon>Pseudomonadati</taxon>
        <taxon>Pseudomonadota</taxon>
        <taxon>Alphaproteobacteria</taxon>
        <taxon>Hyphomicrobiales</taxon>
        <taxon>Phyllobacteriaceae</taxon>
        <taxon>Mesorhizobium</taxon>
    </lineage>
</organism>
<keyword evidence="2" id="KW-1185">Reference proteome</keyword>
<evidence type="ECO:0000313" key="2">
    <source>
        <dbReference type="Proteomes" id="UP000556329"/>
    </source>
</evidence>